<dbReference type="Pfam" id="PF00149">
    <property type="entry name" value="Metallophos"/>
    <property type="match status" value="1"/>
</dbReference>
<dbReference type="InterPro" id="IPR004843">
    <property type="entry name" value="Calcineurin-like_PHP"/>
</dbReference>
<evidence type="ECO:0000313" key="2">
    <source>
        <dbReference type="EMBL" id="SHJ18705.1"/>
    </source>
</evidence>
<protein>
    <submittedName>
        <fullName evidence="2">Calcineurin-like phosphoesterase</fullName>
    </submittedName>
</protein>
<reference evidence="2 3" key="1">
    <citation type="submission" date="2016-11" db="EMBL/GenBank/DDBJ databases">
        <authorList>
            <person name="Jaros S."/>
            <person name="Januszkiewicz K."/>
            <person name="Wedrychowicz H."/>
        </authorList>
    </citation>
    <scope>NUCLEOTIDE SEQUENCE [LARGE SCALE GENOMIC DNA]</scope>
    <source>
        <strain evidence="2 3">DSM 18772</strain>
    </source>
</reference>
<dbReference type="CDD" id="cd00838">
    <property type="entry name" value="MPP_superfamily"/>
    <property type="match status" value="1"/>
</dbReference>
<organism evidence="2 3">
    <name type="scientific">Rubritalea squalenifaciens DSM 18772</name>
    <dbReference type="NCBI Taxonomy" id="1123071"/>
    <lineage>
        <taxon>Bacteria</taxon>
        <taxon>Pseudomonadati</taxon>
        <taxon>Verrucomicrobiota</taxon>
        <taxon>Verrucomicrobiia</taxon>
        <taxon>Verrucomicrobiales</taxon>
        <taxon>Rubritaleaceae</taxon>
        <taxon>Rubritalea</taxon>
    </lineage>
</organism>
<dbReference type="InterPro" id="IPR029052">
    <property type="entry name" value="Metallo-depent_PP-like"/>
</dbReference>
<evidence type="ECO:0000259" key="1">
    <source>
        <dbReference type="Pfam" id="PF00149"/>
    </source>
</evidence>
<sequence length="248" mass="27825">MAIFCIGDIHGKFPELANRLRELPDGANVICVGDIGLGFADSLTPHCLDEPDQVATIKNQTVWLMRGNHDDPAIWKFKRYAWNDHLKSIRIPPDIHRMMIGNIHVIMVGGATSLDRGHPARIDGENWWSDEAVSRSAPKLVENMVESYGPADLLCTHCGPIEAQPGMDRDEESFAYYSNIDPDLRKDVKAERTLISQIVAASRTKHVAFGHYHVAIETVVNNVKYRCCAELEPWEHVKRSVLPPLPSL</sequence>
<feature type="domain" description="Calcineurin-like phosphoesterase" evidence="1">
    <location>
        <begin position="1"/>
        <end position="214"/>
    </location>
</feature>
<dbReference type="AlphaFoldDB" id="A0A1M6H975"/>
<dbReference type="EMBL" id="FQYR01000003">
    <property type="protein sequence ID" value="SHJ18705.1"/>
    <property type="molecule type" value="Genomic_DNA"/>
</dbReference>
<dbReference type="InParanoid" id="A0A1M6H975"/>
<dbReference type="Gene3D" id="3.60.21.10">
    <property type="match status" value="1"/>
</dbReference>
<dbReference type="Proteomes" id="UP000184510">
    <property type="component" value="Unassembled WGS sequence"/>
</dbReference>
<keyword evidence="3" id="KW-1185">Reference proteome</keyword>
<name>A0A1M6H975_9BACT</name>
<dbReference type="RefSeq" id="WP_143158769.1">
    <property type="nucleotide sequence ID" value="NZ_FQYR01000003.1"/>
</dbReference>
<evidence type="ECO:0000313" key="3">
    <source>
        <dbReference type="Proteomes" id="UP000184510"/>
    </source>
</evidence>
<dbReference type="SUPFAM" id="SSF56300">
    <property type="entry name" value="Metallo-dependent phosphatases"/>
    <property type="match status" value="1"/>
</dbReference>
<dbReference type="OrthoDB" id="9787800at2"/>
<accession>A0A1M6H975</accession>
<dbReference type="GO" id="GO:0016787">
    <property type="term" value="F:hydrolase activity"/>
    <property type="evidence" value="ECO:0007669"/>
    <property type="project" value="InterPro"/>
</dbReference>
<dbReference type="STRING" id="1123071.SAMN02745181_1403"/>
<gene>
    <name evidence="2" type="ORF">SAMN02745181_1403</name>
</gene>
<proteinExistence type="predicted"/>